<evidence type="ECO:0000313" key="16">
    <source>
        <dbReference type="Ensembl" id="ENSANAP00000012335.1"/>
    </source>
</evidence>
<name>A0A2K5CUG8_AOTNA</name>
<evidence type="ECO:0000256" key="3">
    <source>
        <dbReference type="ARBA" id="ARBA00022703"/>
    </source>
</evidence>
<feature type="disulfide bond" evidence="11">
    <location>
        <begin position="90"/>
        <end position="108"/>
    </location>
</feature>
<dbReference type="GO" id="GO:0006915">
    <property type="term" value="P:apoptotic process"/>
    <property type="evidence" value="ECO:0007669"/>
    <property type="project" value="UniProtKB-KW"/>
</dbReference>
<feature type="repeat" description="TNFR-Cys" evidence="11">
    <location>
        <begin position="109"/>
        <end position="149"/>
    </location>
</feature>
<feature type="repeat" description="TNFR-Cys" evidence="11">
    <location>
        <begin position="67"/>
        <end position="108"/>
    </location>
</feature>
<feature type="chain" id="PRO_5014441913" evidence="14">
    <location>
        <begin position="26"/>
        <end position="383"/>
    </location>
</feature>
<evidence type="ECO:0000256" key="14">
    <source>
        <dbReference type="SAM" id="SignalP"/>
    </source>
</evidence>
<dbReference type="InterPro" id="IPR020465">
    <property type="entry name" value="TNFR_10"/>
</dbReference>
<evidence type="ECO:0000256" key="4">
    <source>
        <dbReference type="ARBA" id="ARBA00022729"/>
    </source>
</evidence>
<keyword evidence="10" id="KW-0325">Glycoprotein</keyword>
<comment type="subcellular location">
    <subcellularLocation>
        <location evidence="1">Membrane</location>
        <topology evidence="1">Single-pass type I membrane protein</topology>
    </subcellularLocation>
</comment>
<evidence type="ECO:0000256" key="1">
    <source>
        <dbReference type="ARBA" id="ARBA00004479"/>
    </source>
</evidence>
<evidence type="ECO:0000256" key="12">
    <source>
        <dbReference type="SAM" id="MobiDB-lite"/>
    </source>
</evidence>
<protein>
    <submittedName>
        <fullName evidence="16">TNF receptor superfamily member 10d</fullName>
    </submittedName>
</protein>
<evidence type="ECO:0000256" key="13">
    <source>
        <dbReference type="SAM" id="Phobius"/>
    </source>
</evidence>
<dbReference type="CDD" id="cd10580">
    <property type="entry name" value="TNFRSF10"/>
    <property type="match status" value="1"/>
</dbReference>
<evidence type="ECO:0000256" key="6">
    <source>
        <dbReference type="ARBA" id="ARBA00022989"/>
    </source>
</evidence>
<feature type="disulfide bond" evidence="11">
    <location>
        <begin position="131"/>
        <end position="149"/>
    </location>
</feature>
<feature type="transmembrane region" description="Helical" evidence="13">
    <location>
        <begin position="179"/>
        <end position="201"/>
    </location>
</feature>
<dbReference type="PANTHER" id="PTHR46330">
    <property type="entry name" value="TUMOR NECROSIS FACTOR RECEPTOR SUPERFAMILY MEMBER 10B"/>
    <property type="match status" value="1"/>
</dbReference>
<evidence type="ECO:0000256" key="10">
    <source>
        <dbReference type="ARBA" id="ARBA00023180"/>
    </source>
</evidence>
<accession>A0A2K5CUG8</accession>
<keyword evidence="5" id="KW-0677">Repeat</keyword>
<dbReference type="Pfam" id="PF00020">
    <property type="entry name" value="TNFR_c6"/>
    <property type="match status" value="2"/>
</dbReference>
<organism evidence="16 17">
    <name type="scientific">Aotus nancymaae</name>
    <name type="common">Ma's night monkey</name>
    <dbReference type="NCBI Taxonomy" id="37293"/>
    <lineage>
        <taxon>Eukaryota</taxon>
        <taxon>Metazoa</taxon>
        <taxon>Chordata</taxon>
        <taxon>Craniata</taxon>
        <taxon>Vertebrata</taxon>
        <taxon>Euteleostomi</taxon>
        <taxon>Mammalia</taxon>
        <taxon>Eutheria</taxon>
        <taxon>Euarchontoglires</taxon>
        <taxon>Primates</taxon>
        <taxon>Haplorrhini</taxon>
        <taxon>Platyrrhini</taxon>
        <taxon>Aotidae</taxon>
        <taxon>Aotus</taxon>
    </lineage>
</organism>
<dbReference type="PANTHER" id="PTHR46330:SF10">
    <property type="entry name" value="TUMOR NECROSIS FACTOR RECEPTOR SUPERFAMILY MEMBER 10D"/>
    <property type="match status" value="1"/>
</dbReference>
<evidence type="ECO:0000256" key="9">
    <source>
        <dbReference type="ARBA" id="ARBA00023170"/>
    </source>
</evidence>
<feature type="domain" description="TNFR-Cys" evidence="15">
    <location>
        <begin position="109"/>
        <end position="149"/>
    </location>
</feature>
<feature type="disulfide bond" evidence="11">
    <location>
        <begin position="87"/>
        <end position="100"/>
    </location>
</feature>
<dbReference type="FunFam" id="2.10.50.10:FF:000004">
    <property type="entry name" value="Tumor necrosis factor receptor superfamily member 6"/>
    <property type="match status" value="1"/>
</dbReference>
<dbReference type="Proteomes" id="UP000233020">
    <property type="component" value="Unplaced"/>
</dbReference>
<dbReference type="AlphaFoldDB" id="A0A2K5CUG8"/>
<proteinExistence type="predicted"/>
<keyword evidence="9" id="KW-0675">Receptor</keyword>
<comment type="caution">
    <text evidence="11">Lacks conserved residue(s) required for the propagation of feature annotation.</text>
</comment>
<evidence type="ECO:0000313" key="17">
    <source>
        <dbReference type="Proteomes" id="UP000233020"/>
    </source>
</evidence>
<dbReference type="InterPro" id="IPR034024">
    <property type="entry name" value="TNFRSF10_N"/>
</dbReference>
<dbReference type="GO" id="GO:0009986">
    <property type="term" value="C:cell surface"/>
    <property type="evidence" value="ECO:0007669"/>
    <property type="project" value="TreeGrafter"/>
</dbReference>
<feature type="signal peptide" evidence="14">
    <location>
        <begin position="1"/>
        <end position="25"/>
    </location>
</feature>
<evidence type="ECO:0000256" key="8">
    <source>
        <dbReference type="ARBA" id="ARBA00023157"/>
    </source>
</evidence>
<dbReference type="InterPro" id="IPR052491">
    <property type="entry name" value="TNFRSF10"/>
</dbReference>
<feature type="domain" description="TNFR-Cys" evidence="15">
    <location>
        <begin position="67"/>
        <end position="108"/>
    </location>
</feature>
<keyword evidence="17" id="KW-1185">Reference proteome</keyword>
<dbReference type="GO" id="GO:0004888">
    <property type="term" value="F:transmembrane signaling receptor activity"/>
    <property type="evidence" value="ECO:0007669"/>
    <property type="project" value="UniProtKB-ARBA"/>
</dbReference>
<dbReference type="OrthoDB" id="9417953at2759"/>
<keyword evidence="4 14" id="KW-0732">Signal</keyword>
<gene>
    <name evidence="16" type="primary">TNFRSF10D</name>
</gene>
<dbReference type="GO" id="GO:0045569">
    <property type="term" value="F:TRAIL binding"/>
    <property type="evidence" value="ECO:0007669"/>
    <property type="project" value="InterPro"/>
</dbReference>
<feature type="region of interest" description="Disordered" evidence="12">
    <location>
        <begin position="154"/>
        <end position="173"/>
    </location>
</feature>
<dbReference type="Gene3D" id="2.10.50.10">
    <property type="entry name" value="Tumor Necrosis Factor Receptor, subunit A, domain 2"/>
    <property type="match status" value="3"/>
</dbReference>
<dbReference type="PROSITE" id="PS50050">
    <property type="entry name" value="TNFR_NGFR_2"/>
    <property type="match status" value="2"/>
</dbReference>
<dbReference type="GO" id="GO:0007165">
    <property type="term" value="P:signal transduction"/>
    <property type="evidence" value="ECO:0007669"/>
    <property type="project" value="UniProtKB-ARBA"/>
</dbReference>
<dbReference type="Ensembl" id="ENSANAT00000030156.1">
    <property type="protein sequence ID" value="ENSANAP00000012335.1"/>
    <property type="gene ID" value="ENSANAG00000024101.1"/>
</dbReference>
<evidence type="ECO:0000256" key="2">
    <source>
        <dbReference type="ARBA" id="ARBA00022692"/>
    </source>
</evidence>
<dbReference type="SUPFAM" id="SSF57586">
    <property type="entry name" value="TNF receptor-like"/>
    <property type="match status" value="3"/>
</dbReference>
<evidence type="ECO:0000259" key="15">
    <source>
        <dbReference type="PROSITE" id="PS50050"/>
    </source>
</evidence>
<dbReference type="FunFam" id="2.10.50.10:FF:000016">
    <property type="entry name" value="Tumor necrosis factor receptor superfamily member 10B"/>
    <property type="match status" value="1"/>
</dbReference>
<dbReference type="InterPro" id="IPR001368">
    <property type="entry name" value="TNFR/NGFR_Cys_rich_reg"/>
</dbReference>
<evidence type="ECO:0000256" key="7">
    <source>
        <dbReference type="ARBA" id="ARBA00023136"/>
    </source>
</evidence>
<dbReference type="PRINTS" id="PR01956">
    <property type="entry name" value="TNFACTORR10"/>
</dbReference>
<evidence type="ECO:0000256" key="5">
    <source>
        <dbReference type="ARBA" id="ARBA00022737"/>
    </source>
</evidence>
<sequence>MAPGPKTLLFAIFLFAVQLLGQVDCLSDRQDEVPQLTVAPQEQKHSLKEEECPAGSHRSEYTGACIGCTEGLDYTNGYNNLPACLLCTVCKSDEEELSPCTTTRDTECQCKPGTFRNDSSTEVCRKCSTGCPRGMVKVSDCVPWSDIDCVDESAASSTGKTPAAEETVTTSPGTPASPFPTTVIIVVLLLVFSLVVARFVWKTSLWKKVLSCLKGICSGAGGDPDHVDRVFFWRSCPSRGPEAEDNVCNEDLSNRESQHTQIPEQEIEGQELRELTCVTVESPEEPQRLLGQAEAEWCQRRRLQVPVNDADPTEINTLLDASATLGKGCMKETVQDQLVAPKSLFIKKVTQAPLRPAYERNRSFPRLPFLLEREAALKKQSSA</sequence>
<keyword evidence="2 13" id="KW-0812">Transmembrane</keyword>
<keyword evidence="7 13" id="KW-0472">Membrane</keyword>
<keyword evidence="8 11" id="KW-1015">Disulfide bond</keyword>
<dbReference type="GO" id="GO:0005886">
    <property type="term" value="C:plasma membrane"/>
    <property type="evidence" value="ECO:0007669"/>
    <property type="project" value="TreeGrafter"/>
</dbReference>
<keyword evidence="3" id="KW-0053">Apoptosis</keyword>
<evidence type="ECO:0000256" key="11">
    <source>
        <dbReference type="PROSITE-ProRule" id="PRU00206"/>
    </source>
</evidence>
<dbReference type="STRING" id="37293.ENSANAP00000012335"/>
<dbReference type="SMART" id="SM00208">
    <property type="entry name" value="TNFR"/>
    <property type="match status" value="2"/>
</dbReference>
<dbReference type="GeneTree" id="ENSGT00940000164831"/>
<keyword evidence="6 13" id="KW-1133">Transmembrane helix</keyword>
<reference evidence="16" key="1">
    <citation type="submission" date="2025-08" db="UniProtKB">
        <authorList>
            <consortium name="Ensembl"/>
        </authorList>
    </citation>
    <scope>IDENTIFICATION</scope>
</reference>
<reference evidence="16" key="2">
    <citation type="submission" date="2025-09" db="UniProtKB">
        <authorList>
            <consortium name="Ensembl"/>
        </authorList>
    </citation>
    <scope>IDENTIFICATION</scope>
</reference>